<dbReference type="RefSeq" id="WP_161726850.1">
    <property type="nucleotide sequence ID" value="NZ_JBHOMY010000016.1"/>
</dbReference>
<reference evidence="1 2" key="1">
    <citation type="submission" date="2024-09" db="EMBL/GenBank/DDBJ databases">
        <title>Nodulacao em especies de Leguminosae Basais da Amazonia e Caracterizacao dos Rizobios e Bacterias Associadas aos Nodulos.</title>
        <authorList>
            <person name="Jambeiro I.C.A."/>
            <person name="Lopes I.S."/>
            <person name="Aguiar E.R.G.R."/>
            <person name="Santos A.F.J."/>
            <person name="Dos Santos J.M.F."/>
            <person name="Gross E."/>
        </authorList>
    </citation>
    <scope>NUCLEOTIDE SEQUENCE [LARGE SCALE GENOMIC DNA]</scope>
    <source>
        <strain evidence="1 2">BRUESC1165</strain>
    </source>
</reference>
<gene>
    <name evidence="1" type="ORF">ACETIH_07195</name>
</gene>
<evidence type="ECO:0000313" key="2">
    <source>
        <dbReference type="Proteomes" id="UP001593940"/>
    </source>
</evidence>
<dbReference type="Proteomes" id="UP001593940">
    <property type="component" value="Unassembled WGS sequence"/>
</dbReference>
<evidence type="ECO:0000313" key="1">
    <source>
        <dbReference type="EMBL" id="MFC1456507.1"/>
    </source>
</evidence>
<name>A0ABV6Y5F2_9HYPH</name>
<proteinExistence type="predicted"/>
<dbReference type="EMBL" id="JBHOMY010000016">
    <property type="protein sequence ID" value="MFC1456507.1"/>
    <property type="molecule type" value="Genomic_DNA"/>
</dbReference>
<comment type="caution">
    <text evidence="1">The sequence shown here is derived from an EMBL/GenBank/DDBJ whole genome shotgun (WGS) entry which is preliminary data.</text>
</comment>
<keyword evidence="2" id="KW-1185">Reference proteome</keyword>
<accession>A0ABV6Y5F2</accession>
<organism evidence="1 2">
    <name type="scientific">Microvirga arabica</name>
    <dbReference type="NCBI Taxonomy" id="1128671"/>
    <lineage>
        <taxon>Bacteria</taxon>
        <taxon>Pseudomonadati</taxon>
        <taxon>Pseudomonadota</taxon>
        <taxon>Alphaproteobacteria</taxon>
        <taxon>Hyphomicrobiales</taxon>
        <taxon>Methylobacteriaceae</taxon>
        <taxon>Microvirga</taxon>
    </lineage>
</organism>
<protein>
    <submittedName>
        <fullName evidence="1">Uncharacterized protein</fullName>
    </submittedName>
</protein>
<sequence length="95" mass="10544">MHRTALMRRAGETAPRATAAPWSTYFHDEILRALRREVSGMDDIARDAKSVQRLALDSRRAQINIRSSLDQIGLPDNLIKLDETPAVSSSVAVKS</sequence>